<keyword evidence="8" id="KW-1185">Reference proteome</keyword>
<dbReference type="FunCoup" id="A0A165ERC7">
    <property type="interactions" value="50"/>
</dbReference>
<dbReference type="PRINTS" id="PR00069">
    <property type="entry name" value="ALDKETRDTASE"/>
</dbReference>
<dbReference type="InParanoid" id="A0A165ERC7"/>
<evidence type="ECO:0000256" key="2">
    <source>
        <dbReference type="ARBA" id="ARBA00023002"/>
    </source>
</evidence>
<dbReference type="STRING" id="1314785.A0A165ERC7"/>
<dbReference type="EMBL" id="KV427618">
    <property type="protein sequence ID" value="KZT07605.1"/>
    <property type="molecule type" value="Genomic_DNA"/>
</dbReference>
<organism evidence="7 8">
    <name type="scientific">Laetiporus sulphureus 93-53</name>
    <dbReference type="NCBI Taxonomy" id="1314785"/>
    <lineage>
        <taxon>Eukaryota</taxon>
        <taxon>Fungi</taxon>
        <taxon>Dikarya</taxon>
        <taxon>Basidiomycota</taxon>
        <taxon>Agaricomycotina</taxon>
        <taxon>Agaricomycetes</taxon>
        <taxon>Polyporales</taxon>
        <taxon>Laetiporus</taxon>
    </lineage>
</organism>
<sequence length="279" mass="31336">MSLDLQSKLKLRDGNEIPIMGFGTYEMDGKEAYSAVKYALETGYRHVDSAEWYHNEHECGRAILDFCASSGVPRSEIWYTTKLRSNSGYAASKAAIAQSLETSSLGYIDLYLVHSPIGGPQKRAESWKAVLEAKKEGLVRSVGVSNYGVRHLQEMLQARVELPVINQVDLHPFMTRADIVALCQEHGMALEAWAPLVRGLRFKHPSIVSLAKKYHKDPAQVLLRYSLQKGYIPLPKSSKPQRIKSNVNVYDFELTADEIAHLDSLDEELVTDWDPTKCP</sequence>
<dbReference type="RefSeq" id="XP_040765345.1">
    <property type="nucleotide sequence ID" value="XM_040904270.1"/>
</dbReference>
<proteinExistence type="inferred from homology"/>
<dbReference type="PROSITE" id="PS00798">
    <property type="entry name" value="ALDOKETO_REDUCTASE_1"/>
    <property type="match status" value="1"/>
</dbReference>
<evidence type="ECO:0000256" key="3">
    <source>
        <dbReference type="PIRSR" id="PIRSR000097-1"/>
    </source>
</evidence>
<dbReference type="FunFam" id="3.20.20.100:FF:000015">
    <property type="entry name" value="Oxidoreductase, aldo/keto reductase family"/>
    <property type="match status" value="1"/>
</dbReference>
<dbReference type="Pfam" id="PF00248">
    <property type="entry name" value="Aldo_ket_red"/>
    <property type="match status" value="1"/>
</dbReference>
<protein>
    <submittedName>
        <fullName evidence="7">Aldo/keto reductase</fullName>
    </submittedName>
</protein>
<accession>A0A165ERC7</accession>
<feature type="active site" description="Proton donor" evidence="3">
    <location>
        <position position="53"/>
    </location>
</feature>
<dbReference type="PROSITE" id="PS00062">
    <property type="entry name" value="ALDOKETO_REDUCTASE_2"/>
    <property type="match status" value="1"/>
</dbReference>
<dbReference type="OrthoDB" id="416253at2759"/>
<evidence type="ECO:0000256" key="5">
    <source>
        <dbReference type="PIRSR" id="PIRSR000097-3"/>
    </source>
</evidence>
<dbReference type="PIRSF" id="PIRSF000097">
    <property type="entry name" value="AKR"/>
    <property type="match status" value="1"/>
</dbReference>
<feature type="site" description="Lowers pKa of active site Tyr" evidence="5">
    <location>
        <position position="82"/>
    </location>
</feature>
<evidence type="ECO:0000313" key="8">
    <source>
        <dbReference type="Proteomes" id="UP000076871"/>
    </source>
</evidence>
<evidence type="ECO:0000259" key="6">
    <source>
        <dbReference type="Pfam" id="PF00248"/>
    </source>
</evidence>
<evidence type="ECO:0000313" key="7">
    <source>
        <dbReference type="EMBL" id="KZT07605.1"/>
    </source>
</evidence>
<gene>
    <name evidence="7" type="ORF">LAESUDRAFT_650947</name>
</gene>
<dbReference type="InterPro" id="IPR036812">
    <property type="entry name" value="NAD(P)_OxRdtase_dom_sf"/>
</dbReference>
<dbReference type="GO" id="GO:0016491">
    <property type="term" value="F:oxidoreductase activity"/>
    <property type="evidence" value="ECO:0007669"/>
    <property type="project" value="UniProtKB-KW"/>
</dbReference>
<dbReference type="PROSITE" id="PS00063">
    <property type="entry name" value="ALDOKETO_REDUCTASE_3"/>
    <property type="match status" value="1"/>
</dbReference>
<dbReference type="AlphaFoldDB" id="A0A165ERC7"/>
<comment type="similarity">
    <text evidence="1">Belongs to the aldo/keto reductase family.</text>
</comment>
<feature type="binding site" evidence="4">
    <location>
        <position position="114"/>
    </location>
    <ligand>
        <name>substrate</name>
    </ligand>
</feature>
<evidence type="ECO:0000256" key="4">
    <source>
        <dbReference type="PIRSR" id="PIRSR000097-2"/>
    </source>
</evidence>
<dbReference type="InterPro" id="IPR023210">
    <property type="entry name" value="NADP_OxRdtase_dom"/>
</dbReference>
<dbReference type="GeneID" id="63821300"/>
<feature type="domain" description="NADP-dependent oxidoreductase" evidence="6">
    <location>
        <begin position="21"/>
        <end position="267"/>
    </location>
</feature>
<dbReference type="SUPFAM" id="SSF51430">
    <property type="entry name" value="NAD(P)-linked oxidoreductase"/>
    <property type="match status" value="1"/>
</dbReference>
<dbReference type="PANTHER" id="PTHR43827">
    <property type="entry name" value="2,5-DIKETO-D-GLUCONIC ACID REDUCTASE"/>
    <property type="match status" value="1"/>
</dbReference>
<evidence type="ECO:0000256" key="1">
    <source>
        <dbReference type="ARBA" id="ARBA00007905"/>
    </source>
</evidence>
<dbReference type="InterPro" id="IPR020471">
    <property type="entry name" value="AKR"/>
</dbReference>
<dbReference type="Proteomes" id="UP000076871">
    <property type="component" value="Unassembled WGS sequence"/>
</dbReference>
<dbReference type="CDD" id="cd19071">
    <property type="entry name" value="AKR_AKR1-5-like"/>
    <property type="match status" value="1"/>
</dbReference>
<dbReference type="Gene3D" id="3.20.20.100">
    <property type="entry name" value="NADP-dependent oxidoreductase domain"/>
    <property type="match status" value="1"/>
</dbReference>
<dbReference type="InterPro" id="IPR018170">
    <property type="entry name" value="Aldo/ket_reductase_CS"/>
</dbReference>
<reference evidence="7 8" key="1">
    <citation type="journal article" date="2016" name="Mol. Biol. Evol.">
        <title>Comparative Genomics of Early-Diverging Mushroom-Forming Fungi Provides Insights into the Origins of Lignocellulose Decay Capabilities.</title>
        <authorList>
            <person name="Nagy L.G."/>
            <person name="Riley R."/>
            <person name="Tritt A."/>
            <person name="Adam C."/>
            <person name="Daum C."/>
            <person name="Floudas D."/>
            <person name="Sun H."/>
            <person name="Yadav J.S."/>
            <person name="Pangilinan J."/>
            <person name="Larsson K.H."/>
            <person name="Matsuura K."/>
            <person name="Barry K."/>
            <person name="Labutti K."/>
            <person name="Kuo R."/>
            <person name="Ohm R.A."/>
            <person name="Bhattacharya S.S."/>
            <person name="Shirouzu T."/>
            <person name="Yoshinaga Y."/>
            <person name="Martin F.M."/>
            <person name="Grigoriev I.V."/>
            <person name="Hibbett D.S."/>
        </authorList>
    </citation>
    <scope>NUCLEOTIDE SEQUENCE [LARGE SCALE GENOMIC DNA]</scope>
    <source>
        <strain evidence="7 8">93-53</strain>
    </source>
</reference>
<name>A0A165ERC7_9APHY</name>
<keyword evidence="2" id="KW-0560">Oxidoreductase</keyword>
<dbReference type="PANTHER" id="PTHR43827:SF13">
    <property type="entry name" value="ALDO_KETO REDUCTASE FAMILY PROTEIN"/>
    <property type="match status" value="1"/>
</dbReference>